<dbReference type="FunFam" id="1.25.40.990:FF:000005">
    <property type="entry name" value="Putative SAC3/GANP family protein"/>
    <property type="match status" value="1"/>
</dbReference>
<dbReference type="Proteomes" id="UP001140949">
    <property type="component" value="Unassembled WGS sequence"/>
</dbReference>
<reference evidence="3" key="2">
    <citation type="submission" date="2023-04" db="EMBL/GenBank/DDBJ databases">
        <authorList>
            <person name="Bruccoleri R.E."/>
            <person name="Oakeley E.J."/>
            <person name="Faust A.-M."/>
            <person name="Dessus-Babus S."/>
            <person name="Altorfer M."/>
            <person name="Burckhardt D."/>
            <person name="Oertli M."/>
            <person name="Naumann U."/>
            <person name="Petersen F."/>
            <person name="Wong J."/>
        </authorList>
    </citation>
    <scope>NUCLEOTIDE SEQUENCE</scope>
    <source>
        <strain evidence="3">GSM-AAB239-AS_SAM_17_03QT</strain>
        <tissue evidence="3">Leaf</tissue>
    </source>
</reference>
<evidence type="ECO:0000259" key="2">
    <source>
        <dbReference type="PROSITE" id="PS50250"/>
    </source>
</evidence>
<gene>
    <name evidence="3" type="ORF">M6B38_340360</name>
</gene>
<feature type="domain" description="PCI" evidence="2">
    <location>
        <begin position="797"/>
        <end position="980"/>
    </location>
</feature>
<sequence>MMNQGGSGLDPNIAKHYQGVDASEGHVSLTTGQHSWSSSTGPVPGSWNSYGTENSRMENGTPSTSGYFHQPQKAMTVAGDIQVGVSSAPSASTSLGMGSGNVTHGYENYVPYSSTTDPYPYNNTDYRYHYQQPASGSSTQQVGAYQNSGAPYPPFRPFHHADSYVAPTSYQGTYYNPGDYQTAAGHLNNNYSNQCNYWNDGSSRSYASSPYISNTSSDSSSTQTSNLPASSLHYQHYGHWPYNNPYPPAVSSTPGAENVFVSSTSTSTIPFQAASGSCSYPSNQPPPPGTTAWGRDFGSSWPPVQGQNSAMAGSLNASWEAPPVSHNHQMSQTSSNFQKPLDLNPVPPEKCEAQHMTQYSQGPNLQPPETSQSHLQASTMSETRRVSKLQIPTNPRIASGLGLGMGKESSTTNVALKPAYISVPVTKPSNALSSRDDDDAVMKGVLPASLRGYVERAFARCKDDSQRAANQKIMKEVITKATAEGSLFTRNWDSEPLFPLPTSSSDFADQNTLQSSVAVSMLSKYKRSPSKRTKSRWEPVAEDKLVEKPAPVSYVSTNVVTWNQFKGGERVVGSIKNESKDNGWSGIKFVSAQTQTPLSKITRRPKKQRFSDPTDVAQNGDASSDSDKEQGLTKYYASALALADSPEEKKRREHRSKRFEKGQKTNAEIKHYKTKVSGAGNIYTRRESAVLLARTFEDSSSRPVEDIDWDALTVKGTCQEVEKRYLRLTSAPDPTTVRPEEILEKALNMVHTSQKNYLYKCDQLKSIRQDLTVQRIQNELTVKVYETHARLALEAGDLPEYNQCQSKLKSLYAEGIKGCHLEFSAYNLLCVILHSNNNRDLLSAMRRLSNEAKEDQAVKHALAVRSAVLSGNYILFFRLYKDGPNLNTCLMDLYVERMRFEAIKCISKSCRPTVPVVYIARSLGFPRVDQREDGKELNRLDECEEWLKAHGAVLTVDNSGEVHLDTKASSSSLYMPEPEDAVAHGDASLAVNDFLTRASS</sequence>
<comment type="caution">
    <text evidence="3">The sequence shown here is derived from an EMBL/GenBank/DDBJ whole genome shotgun (WGS) entry which is preliminary data.</text>
</comment>
<feature type="compositionally biased region" description="Low complexity" evidence="1">
    <location>
        <begin position="208"/>
        <end position="225"/>
    </location>
</feature>
<dbReference type="EMBL" id="JANAVB010015001">
    <property type="protein sequence ID" value="KAJ6833390.1"/>
    <property type="molecule type" value="Genomic_DNA"/>
</dbReference>
<name>A0AAX6GX76_IRIPA</name>
<dbReference type="Pfam" id="PF03399">
    <property type="entry name" value="SAC3_GANP"/>
    <property type="match status" value="1"/>
</dbReference>
<feature type="region of interest" description="Disordered" evidence="1">
    <location>
        <begin position="643"/>
        <end position="664"/>
    </location>
</feature>
<dbReference type="InterPro" id="IPR045107">
    <property type="entry name" value="SAC3/GANP/THP3"/>
</dbReference>
<reference evidence="3" key="1">
    <citation type="journal article" date="2023" name="GigaByte">
        <title>Genome assembly of the bearded iris, Iris pallida Lam.</title>
        <authorList>
            <person name="Bruccoleri R.E."/>
            <person name="Oakeley E.J."/>
            <person name="Faust A.M.E."/>
            <person name="Altorfer M."/>
            <person name="Dessus-Babus S."/>
            <person name="Burckhardt D."/>
            <person name="Oertli M."/>
            <person name="Naumann U."/>
            <person name="Petersen F."/>
            <person name="Wong J."/>
        </authorList>
    </citation>
    <scope>NUCLEOTIDE SEQUENCE</scope>
    <source>
        <strain evidence="3">GSM-AAB239-AS_SAM_17_03QT</strain>
    </source>
</reference>
<evidence type="ECO:0000313" key="3">
    <source>
        <dbReference type="EMBL" id="KAJ6833390.1"/>
    </source>
</evidence>
<accession>A0AAX6GX76</accession>
<proteinExistence type="predicted"/>
<dbReference type="Gene3D" id="1.25.40.990">
    <property type="match status" value="1"/>
</dbReference>
<dbReference type="InterPro" id="IPR005062">
    <property type="entry name" value="SAC3/GANP/THP3_conserved"/>
</dbReference>
<dbReference type="PROSITE" id="PS50250">
    <property type="entry name" value="PCI"/>
    <property type="match status" value="1"/>
</dbReference>
<feature type="region of interest" description="Disordered" evidence="1">
    <location>
        <begin position="208"/>
        <end position="228"/>
    </location>
</feature>
<dbReference type="InterPro" id="IPR000717">
    <property type="entry name" value="PCI_dom"/>
</dbReference>
<dbReference type="AlphaFoldDB" id="A0AAX6GX76"/>
<dbReference type="PANTHER" id="PTHR12436:SF4">
    <property type="entry name" value="LEUKOCYTE RECEPTOR CLUSTER MEMBER 8"/>
    <property type="match status" value="1"/>
</dbReference>
<dbReference type="PANTHER" id="PTHR12436">
    <property type="entry name" value="80 KDA MCM3-ASSOCIATED PROTEIN"/>
    <property type="match status" value="1"/>
</dbReference>
<protein>
    <submittedName>
        <fullName evidence="3">SAC3 family protein A isoform X1</fullName>
    </submittedName>
</protein>
<dbReference type="GO" id="GO:0005634">
    <property type="term" value="C:nucleus"/>
    <property type="evidence" value="ECO:0007669"/>
    <property type="project" value="TreeGrafter"/>
</dbReference>
<evidence type="ECO:0000256" key="1">
    <source>
        <dbReference type="SAM" id="MobiDB-lite"/>
    </source>
</evidence>
<evidence type="ECO:0000313" key="4">
    <source>
        <dbReference type="Proteomes" id="UP001140949"/>
    </source>
</evidence>
<keyword evidence="4" id="KW-1185">Reference proteome</keyword>
<feature type="region of interest" description="Disordered" evidence="1">
    <location>
        <begin position="595"/>
        <end position="630"/>
    </location>
</feature>
<organism evidence="3 4">
    <name type="scientific">Iris pallida</name>
    <name type="common">Sweet iris</name>
    <dbReference type="NCBI Taxonomy" id="29817"/>
    <lineage>
        <taxon>Eukaryota</taxon>
        <taxon>Viridiplantae</taxon>
        <taxon>Streptophyta</taxon>
        <taxon>Embryophyta</taxon>
        <taxon>Tracheophyta</taxon>
        <taxon>Spermatophyta</taxon>
        <taxon>Magnoliopsida</taxon>
        <taxon>Liliopsida</taxon>
        <taxon>Asparagales</taxon>
        <taxon>Iridaceae</taxon>
        <taxon>Iridoideae</taxon>
        <taxon>Irideae</taxon>
        <taxon>Iris</taxon>
    </lineage>
</organism>